<evidence type="ECO:0000259" key="1">
    <source>
        <dbReference type="PROSITE" id="PS52045"/>
    </source>
</evidence>
<organism evidence="2 3">
    <name type="scientific">Nicotiana sylvestris</name>
    <name type="common">Wood tobacco</name>
    <name type="synonym">South American tobacco</name>
    <dbReference type="NCBI Taxonomy" id="4096"/>
    <lineage>
        <taxon>Eukaryota</taxon>
        <taxon>Viridiplantae</taxon>
        <taxon>Streptophyta</taxon>
        <taxon>Embryophyta</taxon>
        <taxon>Tracheophyta</taxon>
        <taxon>Spermatophyta</taxon>
        <taxon>Magnoliopsida</taxon>
        <taxon>eudicotyledons</taxon>
        <taxon>Gunneridae</taxon>
        <taxon>Pentapetalae</taxon>
        <taxon>asterids</taxon>
        <taxon>lamiids</taxon>
        <taxon>Solanales</taxon>
        <taxon>Solanaceae</taxon>
        <taxon>Nicotianoideae</taxon>
        <taxon>Nicotianeae</taxon>
        <taxon>Nicotiana</taxon>
    </lineage>
</organism>
<dbReference type="InterPro" id="IPR053168">
    <property type="entry name" value="Glutamic_endopeptidase"/>
</dbReference>
<dbReference type="AlphaFoldDB" id="A0A1U7X5B2"/>
<sequence>MVPSWDMAQLFKVEATAEGTGPYQQESFELSLHILNFISYSHRSRVYMFGPALVPASLLRQFDRHYNTGCYNTHCPGFIQLSSVIPIDYAFPNSKDIQSNVKKEVLLSVYQTRYLDYHLVMAMIEEEIGLWPYEIFDSLSAKGGDTVRYGGQVYTPAGQDLSPAMGNGQFEEGNWQLTCYTRKVLYDIQVDGNRQQVPPDDSKVQTQKSRCFYEGNQHNDNDGHWDYNFLFGGGRWQVAEIIVNYVSTRKRGEKDNEKHQYLAIPLLHFYFCLN</sequence>
<reference evidence="2" key="1">
    <citation type="journal article" date="2013" name="Genome Biol.">
        <title>Reference genomes and transcriptomes of Nicotiana sylvestris and Nicotiana tomentosiformis.</title>
        <authorList>
            <person name="Sierro N."/>
            <person name="Battey J.N."/>
            <person name="Ouadi S."/>
            <person name="Bovet L."/>
            <person name="Goepfert S."/>
            <person name="Bakaher N."/>
            <person name="Peitsch M.C."/>
            <person name="Ivanov N.V."/>
        </authorList>
    </citation>
    <scope>NUCLEOTIDE SEQUENCE [LARGE SCALE GENOMIC DNA]</scope>
</reference>
<accession>A0A1U7X5B2</accession>
<dbReference type="PANTHER" id="PTHR31589">
    <property type="entry name" value="PROTEIN, PUTATIVE (DUF239)-RELATED-RELATED"/>
    <property type="match status" value="1"/>
</dbReference>
<keyword evidence="2" id="KW-1185">Reference proteome</keyword>
<dbReference type="Proteomes" id="UP000189701">
    <property type="component" value="Unplaced"/>
</dbReference>
<dbReference type="STRING" id="4096.A0A1U7X5B2"/>
<feature type="domain" description="Neprosin PEP catalytic" evidence="1">
    <location>
        <begin position="1"/>
        <end position="239"/>
    </location>
</feature>
<dbReference type="Pfam" id="PF03080">
    <property type="entry name" value="Neprosin"/>
    <property type="match status" value="1"/>
</dbReference>
<evidence type="ECO:0000313" key="3">
    <source>
        <dbReference type="RefSeq" id="XP_009787292.1"/>
    </source>
</evidence>
<dbReference type="RefSeq" id="XP_009787292.1">
    <property type="nucleotide sequence ID" value="XM_009788990.1"/>
</dbReference>
<gene>
    <name evidence="3" type="primary">LOC104235269</name>
</gene>
<reference evidence="3" key="2">
    <citation type="submission" date="2025-08" db="UniProtKB">
        <authorList>
            <consortium name="RefSeq"/>
        </authorList>
    </citation>
    <scope>IDENTIFICATION</scope>
    <source>
        <tissue evidence="3">Leaf</tissue>
    </source>
</reference>
<protein>
    <submittedName>
        <fullName evidence="3">Uncharacterized protein LOC104235269</fullName>
    </submittedName>
</protein>
<proteinExistence type="predicted"/>
<dbReference type="PANTHER" id="PTHR31589:SF56">
    <property type="entry name" value="NEPROSIN DOMAIN-CONTAINING PROTEIN"/>
    <property type="match status" value="1"/>
</dbReference>
<dbReference type="InterPro" id="IPR004314">
    <property type="entry name" value="Neprosin"/>
</dbReference>
<evidence type="ECO:0000313" key="2">
    <source>
        <dbReference type="Proteomes" id="UP000189701"/>
    </source>
</evidence>
<dbReference type="PROSITE" id="PS52045">
    <property type="entry name" value="NEPROSIN_PEP_CD"/>
    <property type="match status" value="1"/>
</dbReference>
<name>A0A1U7X5B2_NICSY</name>